<dbReference type="AlphaFoldDB" id="A0A4R9GZV2"/>
<dbReference type="EMBL" id="RQEY01000021">
    <property type="protein sequence ID" value="TGK37243.1"/>
    <property type="molecule type" value="Genomic_DNA"/>
</dbReference>
<protein>
    <submittedName>
        <fullName evidence="1">Uncharacterized protein</fullName>
    </submittedName>
</protein>
<gene>
    <name evidence="1" type="ORF">EHO65_16820</name>
</gene>
<name>A0A4R9GZV2_9LEPT</name>
<reference evidence="1" key="1">
    <citation type="journal article" date="2019" name="PLoS Negl. Trop. Dis.">
        <title>Revisiting the worldwide diversity of Leptospira species in the environment.</title>
        <authorList>
            <person name="Vincent A.T."/>
            <person name="Schiettekatte O."/>
            <person name="Bourhy P."/>
            <person name="Veyrier F.J."/>
            <person name="Picardeau M."/>
        </authorList>
    </citation>
    <scope>NUCLEOTIDE SEQUENCE [LARGE SCALE GENOMIC DNA]</scope>
    <source>
        <strain evidence="1">201800301</strain>
    </source>
</reference>
<keyword evidence="2" id="KW-1185">Reference proteome</keyword>
<evidence type="ECO:0000313" key="2">
    <source>
        <dbReference type="Proteomes" id="UP000298097"/>
    </source>
</evidence>
<sequence>MLGAILLPNYRCFRSARSSLARLTRSGYATFASVTSFAKQTRAIANVGTPWSLGAISRFCIFEFSKCKSFPKTIVKFDFRSDRFSPFSYLI</sequence>
<dbReference type="Proteomes" id="UP000298097">
    <property type="component" value="Unassembled WGS sequence"/>
</dbReference>
<accession>A0A4R9GZV2</accession>
<evidence type="ECO:0000313" key="1">
    <source>
        <dbReference type="EMBL" id="TGK37243.1"/>
    </source>
</evidence>
<dbReference type="OrthoDB" id="9990666at2"/>
<proteinExistence type="predicted"/>
<organism evidence="1 2">
    <name type="scientific">Leptospira andrefontaineae</name>
    <dbReference type="NCBI Taxonomy" id="2484976"/>
    <lineage>
        <taxon>Bacteria</taxon>
        <taxon>Pseudomonadati</taxon>
        <taxon>Spirochaetota</taxon>
        <taxon>Spirochaetia</taxon>
        <taxon>Leptospirales</taxon>
        <taxon>Leptospiraceae</taxon>
        <taxon>Leptospira</taxon>
    </lineage>
</organism>
<comment type="caution">
    <text evidence="1">The sequence shown here is derived from an EMBL/GenBank/DDBJ whole genome shotgun (WGS) entry which is preliminary data.</text>
</comment>